<feature type="repeat" description="PPR" evidence="3">
    <location>
        <begin position="201"/>
        <end position="235"/>
    </location>
</feature>
<comment type="caution">
    <text evidence="5">The sequence shown here is derived from an EMBL/GenBank/DDBJ whole genome shotgun (WGS) entry which is preliminary data.</text>
</comment>
<evidence type="ECO:0008006" key="7">
    <source>
        <dbReference type="Google" id="ProtNLM"/>
    </source>
</evidence>
<dbReference type="Proteomes" id="UP001153076">
    <property type="component" value="Unassembled WGS sequence"/>
</dbReference>
<dbReference type="Gene3D" id="1.25.40.10">
    <property type="entry name" value="Tetratricopeptide repeat domain"/>
    <property type="match status" value="4"/>
</dbReference>
<name>A0A9Q1GZQ3_9CARY</name>
<keyword evidence="2" id="KW-0677">Repeat</keyword>
<feature type="transmembrane region" description="Helical" evidence="4">
    <location>
        <begin position="521"/>
        <end position="541"/>
    </location>
</feature>
<gene>
    <name evidence="5" type="ORF">Cgig2_025451</name>
</gene>
<evidence type="ECO:0000313" key="6">
    <source>
        <dbReference type="Proteomes" id="UP001153076"/>
    </source>
</evidence>
<evidence type="ECO:0000256" key="3">
    <source>
        <dbReference type="PROSITE-ProRule" id="PRU00708"/>
    </source>
</evidence>
<keyword evidence="6" id="KW-1185">Reference proteome</keyword>
<evidence type="ECO:0000313" key="5">
    <source>
        <dbReference type="EMBL" id="KAJ8428109.1"/>
    </source>
</evidence>
<dbReference type="PROSITE" id="PS51375">
    <property type="entry name" value="PPR"/>
    <property type="match status" value="6"/>
</dbReference>
<dbReference type="InterPro" id="IPR011990">
    <property type="entry name" value="TPR-like_helical_dom_sf"/>
</dbReference>
<dbReference type="AlphaFoldDB" id="A0A9Q1GZQ3"/>
<protein>
    <recommendedName>
        <fullName evidence="7">Pentatricopeptide repeat-containing protein</fullName>
    </recommendedName>
</protein>
<evidence type="ECO:0000256" key="1">
    <source>
        <dbReference type="ARBA" id="ARBA00007626"/>
    </source>
</evidence>
<feature type="repeat" description="PPR" evidence="3">
    <location>
        <begin position="273"/>
        <end position="307"/>
    </location>
</feature>
<dbReference type="InterPro" id="IPR002885">
    <property type="entry name" value="PPR_rpt"/>
</dbReference>
<reference evidence="5" key="1">
    <citation type="submission" date="2022-04" db="EMBL/GenBank/DDBJ databases">
        <title>Carnegiea gigantea Genome sequencing and assembly v2.</title>
        <authorList>
            <person name="Copetti D."/>
            <person name="Sanderson M.J."/>
            <person name="Burquez A."/>
            <person name="Wojciechowski M.F."/>
        </authorList>
    </citation>
    <scope>NUCLEOTIDE SEQUENCE</scope>
    <source>
        <strain evidence="5">SGP5-SGP5p</strain>
        <tissue evidence="5">Aerial part</tissue>
    </source>
</reference>
<dbReference type="NCBIfam" id="TIGR00756">
    <property type="entry name" value="PPR"/>
    <property type="match status" value="6"/>
</dbReference>
<feature type="repeat" description="PPR" evidence="3">
    <location>
        <begin position="166"/>
        <end position="200"/>
    </location>
</feature>
<proteinExistence type="inferred from homology"/>
<sequence>MVRSSFYRLFYSSLRLKSHPFWFTTTIPLTTSSNVEKFYTHLVNHAQNPEKTLVRIRAQLDAQSVRGVLHRCHLDKPQLGLRFFFWAGLQPGYRHSRYMYGLACKLFEIEKNPTIITEVLEAYRVEGCVANVKLFKVLLNLCKEAMLADEALGVLRKMEAFSCRPDSTMFNVVIRLFCEKGGLDMAMGLMKEMEGRDLYPDMITYMLILKGLCNVGRMEDACRLFTVMRSHGCTPNLVAYSALLDGLCNSGAFEKVLELLEEMEKEGGERTPNVITYTSIIHRFCEKGKSVDALPILDRMKSGKCSPNRVTMSVLIEGLCTEGYIDEAYKLIDRIVAEGHVSNGECYSSLVIALLRNKRVEEAEKLFQWMLGNSVRPDGLACSILMQDLCLEGKFLDAFNLYEDVEKAGHVLTMDTEVFSALLFGLCHQNHDVEVAKLVSLMVEKGYQTKAPYMQAIKEQLKGCLDMGLLSKLSKLKSVLTKMKTVAACNHVAFSPEGDFHPPPPRHAMQTFWLDGEIRKLFLSGFLEVVLYVLFKLMFWMNYAE</sequence>
<evidence type="ECO:0000256" key="4">
    <source>
        <dbReference type="SAM" id="Phobius"/>
    </source>
</evidence>
<dbReference type="Pfam" id="PF01535">
    <property type="entry name" value="PPR"/>
    <property type="match status" value="2"/>
</dbReference>
<dbReference type="PANTHER" id="PTHR46128">
    <property type="entry name" value="MITOCHONDRIAL GROUP I INTRON SPLICING FACTOR CCM1"/>
    <property type="match status" value="1"/>
</dbReference>
<dbReference type="Pfam" id="PF13041">
    <property type="entry name" value="PPR_2"/>
    <property type="match status" value="2"/>
</dbReference>
<comment type="similarity">
    <text evidence="1">Belongs to the PPR family. P subfamily.</text>
</comment>
<feature type="repeat" description="PPR" evidence="3">
    <location>
        <begin position="308"/>
        <end position="342"/>
    </location>
</feature>
<keyword evidence="4" id="KW-1133">Transmembrane helix</keyword>
<accession>A0A9Q1GZQ3</accession>
<dbReference type="InterPro" id="IPR050872">
    <property type="entry name" value="PPR_P_subfamily"/>
</dbReference>
<keyword evidence="4" id="KW-0812">Transmembrane</keyword>
<evidence type="ECO:0000256" key="2">
    <source>
        <dbReference type="ARBA" id="ARBA00022737"/>
    </source>
</evidence>
<feature type="repeat" description="PPR" evidence="3">
    <location>
        <begin position="236"/>
        <end position="270"/>
    </location>
</feature>
<dbReference type="OrthoDB" id="185373at2759"/>
<dbReference type="PANTHER" id="PTHR46128:SF216">
    <property type="entry name" value="PENTATRICOPEPTIDE REPEAT-CONTAINING PROTEIN"/>
    <property type="match status" value="1"/>
</dbReference>
<organism evidence="5 6">
    <name type="scientific">Carnegiea gigantea</name>
    <dbReference type="NCBI Taxonomy" id="171969"/>
    <lineage>
        <taxon>Eukaryota</taxon>
        <taxon>Viridiplantae</taxon>
        <taxon>Streptophyta</taxon>
        <taxon>Embryophyta</taxon>
        <taxon>Tracheophyta</taxon>
        <taxon>Spermatophyta</taxon>
        <taxon>Magnoliopsida</taxon>
        <taxon>eudicotyledons</taxon>
        <taxon>Gunneridae</taxon>
        <taxon>Pentapetalae</taxon>
        <taxon>Caryophyllales</taxon>
        <taxon>Cactineae</taxon>
        <taxon>Cactaceae</taxon>
        <taxon>Cactoideae</taxon>
        <taxon>Echinocereeae</taxon>
        <taxon>Carnegiea</taxon>
    </lineage>
</organism>
<keyword evidence="4" id="KW-0472">Membrane</keyword>
<dbReference type="EMBL" id="JAKOGI010001050">
    <property type="protein sequence ID" value="KAJ8428109.1"/>
    <property type="molecule type" value="Genomic_DNA"/>
</dbReference>
<feature type="repeat" description="PPR" evidence="3">
    <location>
        <begin position="343"/>
        <end position="377"/>
    </location>
</feature>